<evidence type="ECO:0000313" key="14">
    <source>
        <dbReference type="Proteomes" id="UP000595564"/>
    </source>
</evidence>
<feature type="binding site" evidence="7 11">
    <location>
        <position position="248"/>
    </location>
    <ligand>
        <name>[4Fe-4S] cluster</name>
        <dbReference type="ChEBI" id="CHEBI:49883"/>
    </ligand>
</feature>
<dbReference type="InterPro" id="IPR005854">
    <property type="entry name" value="PurF"/>
</dbReference>
<dbReference type="EMBL" id="AP017470">
    <property type="protein sequence ID" value="BBB32291.1"/>
    <property type="molecule type" value="Genomic_DNA"/>
</dbReference>
<keyword evidence="6 7" id="KW-0315">Glutamine amidotransferase</keyword>
<accession>A0A7R6PQ41</accession>
<dbReference type="KEGG" id="thyd:TTHT_0720"/>
<feature type="binding site" evidence="7 11">
    <location>
        <position position="469"/>
    </location>
    <ligand>
        <name>[4Fe-4S] cluster</name>
        <dbReference type="ChEBI" id="CHEBI:49883"/>
    </ligand>
</feature>
<comment type="cofactor">
    <cofactor evidence="7 11">
        <name>[4Fe-4S] cluster</name>
        <dbReference type="ChEBI" id="CHEBI:49883"/>
    </cofactor>
    <text evidence="7 11">Binds 1 [4Fe-4S] cluster per subunit.</text>
</comment>
<organism evidence="13 14">
    <name type="scientific">Thermotomaculum hydrothermale</name>
    <dbReference type="NCBI Taxonomy" id="981385"/>
    <lineage>
        <taxon>Bacteria</taxon>
        <taxon>Pseudomonadati</taxon>
        <taxon>Acidobacteriota</taxon>
        <taxon>Holophagae</taxon>
        <taxon>Thermotomaculales</taxon>
        <taxon>Thermotomaculaceae</taxon>
        <taxon>Thermotomaculum</taxon>
    </lineage>
</organism>
<evidence type="ECO:0000259" key="12">
    <source>
        <dbReference type="PROSITE" id="PS51278"/>
    </source>
</evidence>
<feature type="binding site" evidence="7 10">
    <location>
        <position position="363"/>
    </location>
    <ligand>
        <name>Mg(2+)</name>
        <dbReference type="ChEBI" id="CHEBI:18420"/>
    </ligand>
</feature>
<keyword evidence="7" id="KW-0004">4Fe-4S</keyword>
<evidence type="ECO:0000256" key="6">
    <source>
        <dbReference type="ARBA" id="ARBA00022962"/>
    </source>
</evidence>
<dbReference type="InterPro" id="IPR029057">
    <property type="entry name" value="PRTase-like"/>
</dbReference>
<sequence length="498" mass="56472">MCGIVGIIGVKDASNKVAMALQAIQHRGQDSAGIGAKKGNHFRYYKDIGLVHNIFNEKELKRLEGRCAIGHVRYPTIGGNSKEDAQPFYSRWPGIIMAHNGNITNFEEIKEHLLSQSIFLSSKCDIEPVLYILSNEIIRDNIKRVYSFKDVVKGLKETYKIVKGAYSLVGIMSIDGKDTMFAARDPYGIRPAVWGKKGDSYIVCSESVCLDVLDFDYMGSIKPGHVVFFREGEDPVEFEIEKKGFAPCIFEYIYFARPDSKINDHCVYEKRMELGRLLADEFKERKRGIDFDIVVPIPDTSRPSAITFSEETGKPIREGFIKNRYSGRTFIMPTQGDRASALRLKLNPIKAEIKDKSVMLIDDSIVRGNTVKRIVEVLKGKGAREIHLAIYSPPVINPCYYGIDMSTHEELIAYKVLKEMGYKFNGDSIRLDKKLLTKLEEKLAEKFGLNSLTYLSTERLNLLLENNRCAACFDGDYPVNVDEKSRRCIVFDRLSSRD</sequence>
<dbReference type="Pfam" id="PF13522">
    <property type="entry name" value="GATase_6"/>
    <property type="match status" value="1"/>
</dbReference>
<dbReference type="UniPathway" id="UPA00074">
    <property type="reaction ID" value="UER00124"/>
</dbReference>
<evidence type="ECO:0000313" key="13">
    <source>
        <dbReference type="EMBL" id="BBB32291.1"/>
    </source>
</evidence>
<feature type="active site" description="Nucleophile" evidence="7 9">
    <location>
        <position position="2"/>
    </location>
</feature>
<evidence type="ECO:0000256" key="5">
    <source>
        <dbReference type="ARBA" id="ARBA00022755"/>
    </source>
</evidence>
<keyword evidence="5 7" id="KW-0658">Purine biosynthesis</keyword>
<comment type="catalytic activity">
    <reaction evidence="7 8">
        <text>5-phospho-beta-D-ribosylamine + L-glutamate + diphosphate = 5-phospho-alpha-D-ribose 1-diphosphate + L-glutamine + H2O</text>
        <dbReference type="Rhea" id="RHEA:14905"/>
        <dbReference type="ChEBI" id="CHEBI:15377"/>
        <dbReference type="ChEBI" id="CHEBI:29985"/>
        <dbReference type="ChEBI" id="CHEBI:33019"/>
        <dbReference type="ChEBI" id="CHEBI:58017"/>
        <dbReference type="ChEBI" id="CHEBI:58359"/>
        <dbReference type="ChEBI" id="CHEBI:58681"/>
        <dbReference type="EC" id="2.4.2.14"/>
    </reaction>
</comment>
<keyword evidence="7 10" id="KW-0479">Metal-binding</keyword>
<name>A0A7R6PQ41_9BACT</name>
<keyword evidence="7 11" id="KW-0408">Iron</keyword>
<gene>
    <name evidence="7 13" type="primary">purF</name>
    <name evidence="13" type="ORF">TTHT_0720</name>
</gene>
<dbReference type="PANTHER" id="PTHR11907">
    <property type="entry name" value="AMIDOPHOSPHORIBOSYLTRANSFERASE"/>
    <property type="match status" value="1"/>
</dbReference>
<feature type="binding site" evidence="7 11">
    <location>
        <position position="472"/>
    </location>
    <ligand>
        <name>[4Fe-4S] cluster</name>
        <dbReference type="ChEBI" id="CHEBI:49883"/>
    </ligand>
</feature>
<feature type="binding site" evidence="7 10">
    <location>
        <position position="300"/>
    </location>
    <ligand>
        <name>Mg(2+)</name>
        <dbReference type="ChEBI" id="CHEBI:18420"/>
    </ligand>
</feature>
<keyword evidence="7 11" id="KW-0411">Iron-sulfur</keyword>
<dbReference type="GO" id="GO:0000287">
    <property type="term" value="F:magnesium ion binding"/>
    <property type="evidence" value="ECO:0007669"/>
    <property type="project" value="UniProtKB-UniRule"/>
</dbReference>
<reference evidence="13 14" key="1">
    <citation type="journal article" date="2012" name="Extremophiles">
        <title>Thermotomaculum hydrothermale gen. nov., sp. nov., a novel heterotrophic thermophile within the phylum Acidobacteria from a deep-sea hydrothermal vent chimney in the Southern Okinawa Trough.</title>
        <authorList>
            <person name="Izumi H."/>
            <person name="Nunoura T."/>
            <person name="Miyazaki M."/>
            <person name="Mino S."/>
            <person name="Toki T."/>
            <person name="Takai K."/>
            <person name="Sako Y."/>
            <person name="Sawabe T."/>
            <person name="Nakagawa S."/>
        </authorList>
    </citation>
    <scope>NUCLEOTIDE SEQUENCE [LARGE SCALE GENOMIC DNA]</scope>
    <source>
        <strain evidence="13 14">AC55</strain>
    </source>
</reference>
<evidence type="ECO:0000256" key="2">
    <source>
        <dbReference type="ARBA" id="ARBA00010138"/>
    </source>
</evidence>
<dbReference type="Gene3D" id="3.60.20.10">
    <property type="entry name" value="Glutamine Phosphoribosylpyrophosphate, subunit 1, domain 1"/>
    <property type="match status" value="1"/>
</dbReference>
<comment type="cofactor">
    <cofactor evidence="7 10">
        <name>Mg(2+)</name>
        <dbReference type="ChEBI" id="CHEBI:18420"/>
    </cofactor>
    <text evidence="7 10">Binds 1 Mg(2+) ion per subunit.</text>
</comment>
<keyword evidence="3 7" id="KW-0328">Glycosyltransferase</keyword>
<proteinExistence type="inferred from homology"/>
<keyword evidence="4 7" id="KW-0808">Transferase</keyword>
<dbReference type="Gene3D" id="3.40.50.2020">
    <property type="match status" value="1"/>
</dbReference>
<evidence type="ECO:0000256" key="7">
    <source>
        <dbReference type="HAMAP-Rule" id="MF_01931"/>
    </source>
</evidence>
<evidence type="ECO:0000256" key="10">
    <source>
        <dbReference type="PIRSR" id="PIRSR000485-2"/>
    </source>
</evidence>
<evidence type="ECO:0000256" key="8">
    <source>
        <dbReference type="PIRNR" id="PIRNR000485"/>
    </source>
</evidence>
<dbReference type="HAMAP" id="MF_01931">
    <property type="entry name" value="PurF"/>
    <property type="match status" value="1"/>
</dbReference>
<dbReference type="SUPFAM" id="SSF56235">
    <property type="entry name" value="N-terminal nucleophile aminohydrolases (Ntn hydrolases)"/>
    <property type="match status" value="1"/>
</dbReference>
<dbReference type="PIRSF" id="PIRSF000485">
    <property type="entry name" value="Amd_phspho_trans"/>
    <property type="match status" value="1"/>
</dbReference>
<evidence type="ECO:0000256" key="1">
    <source>
        <dbReference type="ARBA" id="ARBA00005209"/>
    </source>
</evidence>
<dbReference type="EC" id="2.4.2.14" evidence="7"/>
<keyword evidence="7 10" id="KW-0460">Magnesium</keyword>
<dbReference type="InterPro" id="IPR029055">
    <property type="entry name" value="Ntn_hydrolases_N"/>
</dbReference>
<comment type="pathway">
    <text evidence="1 7 8">Purine metabolism; IMP biosynthesis via de novo pathway; N(1)-(5-phospho-D-ribosyl)glycinamide from 5-phospho-alpha-D-ribose 1-diphosphate: step 1/2.</text>
</comment>
<dbReference type="InterPro" id="IPR000836">
    <property type="entry name" value="PRTase_dom"/>
</dbReference>
<evidence type="ECO:0000256" key="3">
    <source>
        <dbReference type="ARBA" id="ARBA00022676"/>
    </source>
</evidence>
<dbReference type="Pfam" id="PF00156">
    <property type="entry name" value="Pribosyltran"/>
    <property type="match status" value="1"/>
</dbReference>
<dbReference type="SUPFAM" id="SSF53271">
    <property type="entry name" value="PRTase-like"/>
    <property type="match status" value="1"/>
</dbReference>
<dbReference type="NCBIfam" id="TIGR01134">
    <property type="entry name" value="purF"/>
    <property type="match status" value="1"/>
</dbReference>
<evidence type="ECO:0000256" key="11">
    <source>
        <dbReference type="PIRSR" id="PIRSR000485-3"/>
    </source>
</evidence>
<dbReference type="AlphaFoldDB" id="A0A7R6PQ41"/>
<feature type="binding site" evidence="7 10">
    <location>
        <position position="362"/>
    </location>
    <ligand>
        <name>Mg(2+)</name>
        <dbReference type="ChEBI" id="CHEBI:18420"/>
    </ligand>
</feature>
<dbReference type="InterPro" id="IPR017932">
    <property type="entry name" value="GATase_2_dom"/>
</dbReference>
<evidence type="ECO:0000256" key="4">
    <source>
        <dbReference type="ARBA" id="ARBA00022679"/>
    </source>
</evidence>
<feature type="binding site" evidence="7 11">
    <location>
        <position position="399"/>
    </location>
    <ligand>
        <name>[4Fe-4S] cluster</name>
        <dbReference type="ChEBI" id="CHEBI:49883"/>
    </ligand>
</feature>
<dbReference type="CDD" id="cd06223">
    <property type="entry name" value="PRTases_typeI"/>
    <property type="match status" value="1"/>
</dbReference>
<keyword evidence="14" id="KW-1185">Reference proteome</keyword>
<dbReference type="GO" id="GO:0006189">
    <property type="term" value="P:'de novo' IMP biosynthetic process"/>
    <property type="evidence" value="ECO:0007669"/>
    <property type="project" value="UniProtKB-UniRule"/>
</dbReference>
<comment type="function">
    <text evidence="7">Catalyzes the formation of phosphoribosylamine from phosphoribosylpyrophosphate (PRPP) and glutamine.</text>
</comment>
<dbReference type="RefSeq" id="WP_201328635.1">
    <property type="nucleotide sequence ID" value="NZ_AP017470.1"/>
</dbReference>
<dbReference type="GO" id="GO:0004044">
    <property type="term" value="F:amidophosphoribosyltransferase activity"/>
    <property type="evidence" value="ECO:0007669"/>
    <property type="project" value="UniProtKB-UniRule"/>
</dbReference>
<comment type="similarity">
    <text evidence="2 7 8">In the C-terminal section; belongs to the purine/pyrimidine phosphoribosyltransferase family.</text>
</comment>
<protein>
    <recommendedName>
        <fullName evidence="7">Amidophosphoribosyltransferase</fullName>
        <shortName evidence="7">ATase</shortName>
        <ecNumber evidence="7">2.4.2.14</ecNumber>
    </recommendedName>
    <alternativeName>
        <fullName evidence="7">Glutamine phosphoribosylpyrophosphate amidotransferase</fullName>
        <shortName evidence="7">GPATase</shortName>
    </alternativeName>
</protein>
<dbReference type="PROSITE" id="PS51278">
    <property type="entry name" value="GATASE_TYPE_2"/>
    <property type="match status" value="1"/>
</dbReference>
<evidence type="ECO:0000256" key="9">
    <source>
        <dbReference type="PIRSR" id="PIRSR000485-1"/>
    </source>
</evidence>
<dbReference type="GO" id="GO:0051539">
    <property type="term" value="F:4 iron, 4 sulfur cluster binding"/>
    <property type="evidence" value="ECO:0007669"/>
    <property type="project" value="UniProtKB-KW"/>
</dbReference>
<dbReference type="Proteomes" id="UP000595564">
    <property type="component" value="Chromosome"/>
</dbReference>
<dbReference type="GO" id="GO:0009113">
    <property type="term" value="P:purine nucleobase biosynthetic process"/>
    <property type="evidence" value="ECO:0007669"/>
    <property type="project" value="UniProtKB-UniRule"/>
</dbReference>
<feature type="domain" description="Glutamine amidotransferase type-2" evidence="12">
    <location>
        <begin position="2"/>
        <end position="232"/>
    </location>
</feature>